<proteinExistence type="predicted"/>
<accession>A0ABP9DKB0</accession>
<comment type="caution">
    <text evidence="2">The sequence shown here is derived from an EMBL/GenBank/DDBJ whole genome shotgun (WGS) entry which is preliminary data.</text>
</comment>
<feature type="region of interest" description="Disordered" evidence="1">
    <location>
        <begin position="1"/>
        <end position="37"/>
    </location>
</feature>
<protein>
    <recommendedName>
        <fullName evidence="4">Glyoxalase-like domain-containing protein</fullName>
    </recommendedName>
</protein>
<sequence>MPHATTPAGGSPSGSRAGPRARRGGRGHNTFVRAELHTDDQEATVGFHRSLFGRRAGDPGIPGVEYTVLMTESGGDDPAVGRIAVLADPFGARFALLRPEPRS</sequence>
<evidence type="ECO:0000256" key="1">
    <source>
        <dbReference type="SAM" id="MobiDB-lite"/>
    </source>
</evidence>
<evidence type="ECO:0000313" key="2">
    <source>
        <dbReference type="EMBL" id="GAA4844849.1"/>
    </source>
</evidence>
<dbReference type="EMBL" id="BAABIS010000001">
    <property type="protein sequence ID" value="GAA4844849.1"/>
    <property type="molecule type" value="Genomic_DNA"/>
</dbReference>
<gene>
    <name evidence="2" type="ORF">GCM10023235_21570</name>
</gene>
<keyword evidence="3" id="KW-1185">Reference proteome</keyword>
<organism evidence="2 3">
    <name type="scientific">Kitasatospora terrestris</name>
    <dbReference type="NCBI Taxonomy" id="258051"/>
    <lineage>
        <taxon>Bacteria</taxon>
        <taxon>Bacillati</taxon>
        <taxon>Actinomycetota</taxon>
        <taxon>Actinomycetes</taxon>
        <taxon>Kitasatosporales</taxon>
        <taxon>Streptomycetaceae</taxon>
        <taxon>Kitasatospora</taxon>
    </lineage>
</organism>
<name>A0ABP9DKB0_9ACTN</name>
<evidence type="ECO:0000313" key="3">
    <source>
        <dbReference type="Proteomes" id="UP001501752"/>
    </source>
</evidence>
<dbReference type="RefSeq" id="WP_345696570.1">
    <property type="nucleotide sequence ID" value="NZ_BAABIS010000001.1"/>
</dbReference>
<reference evidence="3" key="1">
    <citation type="journal article" date="2019" name="Int. J. Syst. Evol. Microbiol.">
        <title>The Global Catalogue of Microorganisms (GCM) 10K type strain sequencing project: providing services to taxonomists for standard genome sequencing and annotation.</title>
        <authorList>
            <consortium name="The Broad Institute Genomics Platform"/>
            <consortium name="The Broad Institute Genome Sequencing Center for Infectious Disease"/>
            <person name="Wu L."/>
            <person name="Ma J."/>
        </authorList>
    </citation>
    <scope>NUCLEOTIDE SEQUENCE [LARGE SCALE GENOMIC DNA]</scope>
    <source>
        <strain evidence="3">JCM 13006</strain>
    </source>
</reference>
<feature type="compositionally biased region" description="Low complexity" evidence="1">
    <location>
        <begin position="7"/>
        <end position="18"/>
    </location>
</feature>
<dbReference type="Proteomes" id="UP001501752">
    <property type="component" value="Unassembled WGS sequence"/>
</dbReference>
<evidence type="ECO:0008006" key="4">
    <source>
        <dbReference type="Google" id="ProtNLM"/>
    </source>
</evidence>